<name>A0A0C2KJG9_9AGAM</name>
<proteinExistence type="predicted"/>
<dbReference type="HOGENOM" id="CLU_2066968_0_0_1"/>
<dbReference type="OrthoDB" id="1661054at2759"/>
<evidence type="ECO:0000313" key="1">
    <source>
        <dbReference type="EMBL" id="KIJ57532.1"/>
    </source>
</evidence>
<sequence length="119" mass="12808">LNRLRALAPVNALGGILDALELVLARTGDGLLAYAKDWRGDSKEAEIIRGAGAAYVRVLIPFLRRAVLQGVFGAPYEREAEKDGNVDMSQVNSKQVAEGSNALEAVLTEWESWLADASP</sequence>
<dbReference type="Proteomes" id="UP000053820">
    <property type="component" value="Unassembled WGS sequence"/>
</dbReference>
<keyword evidence="2" id="KW-1185">Reference proteome</keyword>
<evidence type="ECO:0000313" key="2">
    <source>
        <dbReference type="Proteomes" id="UP000053820"/>
    </source>
</evidence>
<gene>
    <name evidence="1" type="ORF">HYDPIDRAFT_171647</name>
</gene>
<feature type="non-terminal residue" evidence="1">
    <location>
        <position position="1"/>
    </location>
</feature>
<protein>
    <submittedName>
        <fullName evidence="1">Uncharacterized protein</fullName>
    </submittedName>
</protein>
<organism evidence="1 2">
    <name type="scientific">Hydnomerulius pinastri MD-312</name>
    <dbReference type="NCBI Taxonomy" id="994086"/>
    <lineage>
        <taxon>Eukaryota</taxon>
        <taxon>Fungi</taxon>
        <taxon>Dikarya</taxon>
        <taxon>Basidiomycota</taxon>
        <taxon>Agaricomycotina</taxon>
        <taxon>Agaricomycetes</taxon>
        <taxon>Agaricomycetidae</taxon>
        <taxon>Boletales</taxon>
        <taxon>Boletales incertae sedis</taxon>
        <taxon>Leucogyrophana</taxon>
    </lineage>
</organism>
<dbReference type="AlphaFoldDB" id="A0A0C2KJG9"/>
<reference evidence="1 2" key="1">
    <citation type="submission" date="2014-04" db="EMBL/GenBank/DDBJ databases">
        <title>Evolutionary Origins and Diversification of the Mycorrhizal Mutualists.</title>
        <authorList>
            <consortium name="DOE Joint Genome Institute"/>
            <consortium name="Mycorrhizal Genomics Consortium"/>
            <person name="Kohler A."/>
            <person name="Kuo A."/>
            <person name="Nagy L.G."/>
            <person name="Floudas D."/>
            <person name="Copeland A."/>
            <person name="Barry K.W."/>
            <person name="Cichocki N."/>
            <person name="Veneault-Fourrey C."/>
            <person name="LaButti K."/>
            <person name="Lindquist E.A."/>
            <person name="Lipzen A."/>
            <person name="Lundell T."/>
            <person name="Morin E."/>
            <person name="Murat C."/>
            <person name="Riley R."/>
            <person name="Ohm R."/>
            <person name="Sun H."/>
            <person name="Tunlid A."/>
            <person name="Henrissat B."/>
            <person name="Grigoriev I.V."/>
            <person name="Hibbett D.S."/>
            <person name="Martin F."/>
        </authorList>
    </citation>
    <scope>NUCLEOTIDE SEQUENCE [LARGE SCALE GENOMIC DNA]</scope>
    <source>
        <strain evidence="1 2">MD-312</strain>
    </source>
</reference>
<accession>A0A0C2KJG9</accession>
<dbReference type="EMBL" id="KN840294">
    <property type="protein sequence ID" value="KIJ57532.1"/>
    <property type="molecule type" value="Genomic_DNA"/>
</dbReference>